<evidence type="ECO:0000256" key="1">
    <source>
        <dbReference type="SAM" id="Phobius"/>
    </source>
</evidence>
<dbReference type="AlphaFoldDB" id="A0AAN7BKJ7"/>
<proteinExistence type="predicted"/>
<dbReference type="Proteomes" id="UP001301958">
    <property type="component" value="Unassembled WGS sequence"/>
</dbReference>
<dbReference type="EMBL" id="MU865374">
    <property type="protein sequence ID" value="KAK4225150.1"/>
    <property type="molecule type" value="Genomic_DNA"/>
</dbReference>
<comment type="caution">
    <text evidence="2">The sequence shown here is derived from an EMBL/GenBank/DDBJ whole genome shotgun (WGS) entry which is preliminary data.</text>
</comment>
<name>A0AAN7BKJ7_9PEZI</name>
<reference evidence="2" key="1">
    <citation type="journal article" date="2023" name="Mol. Phylogenet. Evol.">
        <title>Genome-scale phylogeny and comparative genomics of the fungal order Sordariales.</title>
        <authorList>
            <person name="Hensen N."/>
            <person name="Bonometti L."/>
            <person name="Westerberg I."/>
            <person name="Brannstrom I.O."/>
            <person name="Guillou S."/>
            <person name="Cros-Aarteil S."/>
            <person name="Calhoun S."/>
            <person name="Haridas S."/>
            <person name="Kuo A."/>
            <person name="Mondo S."/>
            <person name="Pangilinan J."/>
            <person name="Riley R."/>
            <person name="LaButti K."/>
            <person name="Andreopoulos B."/>
            <person name="Lipzen A."/>
            <person name="Chen C."/>
            <person name="Yan M."/>
            <person name="Daum C."/>
            <person name="Ng V."/>
            <person name="Clum A."/>
            <person name="Steindorff A."/>
            <person name="Ohm R.A."/>
            <person name="Martin F."/>
            <person name="Silar P."/>
            <person name="Natvig D.O."/>
            <person name="Lalanne C."/>
            <person name="Gautier V."/>
            <person name="Ament-Velasquez S.L."/>
            <person name="Kruys A."/>
            <person name="Hutchinson M.I."/>
            <person name="Powell A.J."/>
            <person name="Barry K."/>
            <person name="Miller A.N."/>
            <person name="Grigoriev I.V."/>
            <person name="Debuchy R."/>
            <person name="Gladieux P."/>
            <person name="Hiltunen Thoren M."/>
            <person name="Johannesson H."/>
        </authorList>
    </citation>
    <scope>NUCLEOTIDE SEQUENCE</scope>
    <source>
        <strain evidence="2">CBS 990.96</strain>
    </source>
</reference>
<sequence>MTFRGGKDGSKGTILDYIAGGSFVAASVLPSPKSIESFYKAQMASRTINAKWRTRKVFIMFTQTSDEDDISGPNQTKYYSKEDRGVYCLYQMDEWSRMKSKPVKPEGLDDLNGTQFGISGSDITKSSAKAFRAGAFNHTQEILKELEAAIVSKRKLDPFAEGAGWSDTWTIPVCDTGKYNWNVQYDDTTFRYGRLPCCCSVNCNDTKAFVKAANIIGSQTFLRVCYEQLKPFASIDFEMIDYGYTWKTTFLAEWMRWSDKKRAGVVIGIIVGGIVILILLAWLSHKCRGCCS</sequence>
<accession>A0AAN7BKJ7</accession>
<organism evidence="2 3">
    <name type="scientific">Podospora fimiseda</name>
    <dbReference type="NCBI Taxonomy" id="252190"/>
    <lineage>
        <taxon>Eukaryota</taxon>
        <taxon>Fungi</taxon>
        <taxon>Dikarya</taxon>
        <taxon>Ascomycota</taxon>
        <taxon>Pezizomycotina</taxon>
        <taxon>Sordariomycetes</taxon>
        <taxon>Sordariomycetidae</taxon>
        <taxon>Sordariales</taxon>
        <taxon>Podosporaceae</taxon>
        <taxon>Podospora</taxon>
    </lineage>
</organism>
<evidence type="ECO:0000313" key="3">
    <source>
        <dbReference type="Proteomes" id="UP001301958"/>
    </source>
</evidence>
<feature type="transmembrane region" description="Helical" evidence="1">
    <location>
        <begin position="263"/>
        <end position="283"/>
    </location>
</feature>
<gene>
    <name evidence="2" type="ORF">QBC38DRAFT_271617</name>
</gene>
<keyword evidence="1" id="KW-0472">Membrane</keyword>
<evidence type="ECO:0000313" key="2">
    <source>
        <dbReference type="EMBL" id="KAK4225150.1"/>
    </source>
</evidence>
<keyword evidence="1" id="KW-0812">Transmembrane</keyword>
<keyword evidence="3" id="KW-1185">Reference proteome</keyword>
<protein>
    <submittedName>
        <fullName evidence="2">Uncharacterized protein</fullName>
    </submittedName>
</protein>
<reference evidence="2" key="2">
    <citation type="submission" date="2023-05" db="EMBL/GenBank/DDBJ databases">
        <authorList>
            <consortium name="Lawrence Berkeley National Laboratory"/>
            <person name="Steindorff A."/>
            <person name="Hensen N."/>
            <person name="Bonometti L."/>
            <person name="Westerberg I."/>
            <person name="Brannstrom I.O."/>
            <person name="Guillou S."/>
            <person name="Cros-Aarteil S."/>
            <person name="Calhoun S."/>
            <person name="Haridas S."/>
            <person name="Kuo A."/>
            <person name="Mondo S."/>
            <person name="Pangilinan J."/>
            <person name="Riley R."/>
            <person name="Labutti K."/>
            <person name="Andreopoulos B."/>
            <person name="Lipzen A."/>
            <person name="Chen C."/>
            <person name="Yanf M."/>
            <person name="Daum C."/>
            <person name="Ng V."/>
            <person name="Clum A."/>
            <person name="Ohm R."/>
            <person name="Martin F."/>
            <person name="Silar P."/>
            <person name="Natvig D."/>
            <person name="Lalanne C."/>
            <person name="Gautier V."/>
            <person name="Ament-Velasquez S.L."/>
            <person name="Kruys A."/>
            <person name="Hutchinson M.I."/>
            <person name="Powell A.J."/>
            <person name="Barry K."/>
            <person name="Miller A.N."/>
            <person name="Grigoriev I.V."/>
            <person name="Debuchy R."/>
            <person name="Gladieux P."/>
            <person name="Thoren M.H."/>
            <person name="Johannesson H."/>
        </authorList>
    </citation>
    <scope>NUCLEOTIDE SEQUENCE</scope>
    <source>
        <strain evidence="2">CBS 990.96</strain>
    </source>
</reference>
<keyword evidence="1" id="KW-1133">Transmembrane helix</keyword>